<keyword evidence="7 14" id="KW-0067">ATP-binding</keyword>
<evidence type="ECO:0000256" key="2">
    <source>
        <dbReference type="ARBA" id="ARBA00022741"/>
    </source>
</evidence>
<dbReference type="SUPFAM" id="SSF52980">
    <property type="entry name" value="Restriction endonuclease-like"/>
    <property type="match status" value="1"/>
</dbReference>
<dbReference type="InterPro" id="IPR038726">
    <property type="entry name" value="PDDEXK_AddAB-type"/>
</dbReference>
<feature type="domain" description="UvrD-like helicase ATP-binding" evidence="15">
    <location>
        <begin position="3"/>
        <end position="489"/>
    </location>
</feature>
<dbReference type="GO" id="GO:0033202">
    <property type="term" value="C:DNA helicase complex"/>
    <property type="evidence" value="ECO:0007669"/>
    <property type="project" value="TreeGrafter"/>
</dbReference>
<gene>
    <name evidence="17" type="primary">addA</name>
    <name evidence="17" type="ORF">H8730_00715</name>
</gene>
<evidence type="ECO:0000259" key="16">
    <source>
        <dbReference type="PROSITE" id="PS51217"/>
    </source>
</evidence>
<sequence length="1211" mass="138519">MAVQWTQEQKAVIDHREGNLLVSAAAGSGKTAVLVERILQMLIDQEDPVSVSDLLIVTFTNAAAAQMRDKLYRGILARLEEEPSNGHLQTQLNLMQYASIMTIHAFCLTVIRDHMTRIQDLDPGFRVADESEAELLKSDVLDAVLEEFYGRSLEEPDTPEAKEFVSFVDCYGGARQDWKIEDIIADSTTFLQGLPDWEAWLDTAVESYQLETEQAIYETGWYRVLKETAKRKLLKARGQYQQAVPLFSAMPDADKAKKGIAVIQTICSQLDVIVSAWEDSRLDELSARLQSIDYGRMNYSAFKEDPDGKERVKALADGAKALIREAAASWTWIWPGEEARQHMAELAYPALKGLARVVKAFDRAYAAAKKEKGILDFHDFERYAMEILLSKSETGYAPSQAAKEYRAKYRYLVIDEYQDSSDVQELLLSSIARCDEAGGTSNIFMVGDVKQSIYGFRQARPELFLDKYEAYRETGVPRKIILQQNFRSRREILEGINFIFRALMCRESAQMEYTEMEALYAGLEFPPCEEEGAVIGGQPNVSVLEFPKAEEERQEEDPRTARQRLEVEAAFVAEKIQAMVQPESRYRVWDDTIGHYRRVQRRDIVILLRSVKGVSDIFLQALSQREIGCYTETEASFFQTQEVQLMLNLLQILDNPLQDIPLVGVLYSPIFGFTASELAAIRVEKREALFYDALWEYSQRGQEAALRQKAEAFCQWLGKWRSLAKSLSIHDLLWSLYQDTDYYGYAAAMPQGELRRANLDLLLEKSIEYEKGIFSGLFNFLRFMEKMKKRSQDIEEAKIMGEEEDVVRILSIHKSKGLEYPVVFVCGLGRQFNAQDSRKALLYHRALGIGAQAIDPIHYIRYETPAREGIKEQIRKETLAEEMRVLYVAMTRAKEYLFLTGTSTDQRGREEEKERDWKLSPYEALDAKCYLDWLLPILDHKEGSAIRTVYRAYTKPALEGEEGEEAAEDETVPEEDIQNWDEIFEEKFGWSYPRVWKQKMGVRISVSELKRSYEERQEESVYWTAAVPQSPEEAKGGARRGTAFHDVISKLDLQRLRTEEQIREQLQGLAARGRLSKESLDLVNVRQILRFGHSALCGRIGASEKICREQPFIMAYTVEEVKGLAPEILPPEADDSDTARIMVQGILDCCFLEDGRWVVVDYKTDRSLDGKKLEEYGRQLSLYADALGKISGIAVKEKVLYLVRTGECRNF</sequence>
<evidence type="ECO:0000256" key="4">
    <source>
        <dbReference type="ARBA" id="ARBA00022801"/>
    </source>
</evidence>
<dbReference type="Gene3D" id="3.40.50.300">
    <property type="entry name" value="P-loop containing nucleotide triphosphate hydrolases"/>
    <property type="match status" value="4"/>
</dbReference>
<keyword evidence="1" id="KW-0540">Nuclease</keyword>
<keyword evidence="9" id="KW-0234">DNA repair</keyword>
<keyword evidence="3" id="KW-0227">DNA damage</keyword>
<evidence type="ECO:0000256" key="10">
    <source>
        <dbReference type="ARBA" id="ARBA00023235"/>
    </source>
</evidence>
<dbReference type="InterPro" id="IPR014017">
    <property type="entry name" value="DNA_helicase_UvrD-like_C"/>
</dbReference>
<evidence type="ECO:0000256" key="8">
    <source>
        <dbReference type="ARBA" id="ARBA00023125"/>
    </source>
</evidence>
<dbReference type="Proteomes" id="UP000657006">
    <property type="component" value="Unassembled WGS sequence"/>
</dbReference>
<dbReference type="PANTHER" id="PTHR11070">
    <property type="entry name" value="UVRD / RECB / PCRA DNA HELICASE FAMILY MEMBER"/>
    <property type="match status" value="1"/>
</dbReference>
<dbReference type="InterPro" id="IPR011335">
    <property type="entry name" value="Restrct_endonuc-II-like"/>
</dbReference>
<evidence type="ECO:0000256" key="7">
    <source>
        <dbReference type="ARBA" id="ARBA00022840"/>
    </source>
</evidence>
<accession>A0A926I037</accession>
<dbReference type="InterPro" id="IPR027417">
    <property type="entry name" value="P-loop_NTPase"/>
</dbReference>
<dbReference type="PANTHER" id="PTHR11070:SF48">
    <property type="entry name" value="ATP-DEPENDENT HELICASE_NUCLEASE SUBUNIT A"/>
    <property type="match status" value="1"/>
</dbReference>
<feature type="domain" description="UvrD-like helicase C-terminal" evidence="16">
    <location>
        <begin position="525"/>
        <end position="817"/>
    </location>
</feature>
<dbReference type="InterPro" id="IPR000212">
    <property type="entry name" value="DNA_helicase_UvrD/REP"/>
</dbReference>
<dbReference type="Pfam" id="PF13361">
    <property type="entry name" value="UvrD_C"/>
    <property type="match status" value="1"/>
</dbReference>
<name>A0A926I037_9FIRM</name>
<comment type="catalytic activity">
    <reaction evidence="13">
        <text>ATP + H2O = ADP + phosphate + H(+)</text>
        <dbReference type="Rhea" id="RHEA:13065"/>
        <dbReference type="ChEBI" id="CHEBI:15377"/>
        <dbReference type="ChEBI" id="CHEBI:15378"/>
        <dbReference type="ChEBI" id="CHEBI:30616"/>
        <dbReference type="ChEBI" id="CHEBI:43474"/>
        <dbReference type="ChEBI" id="CHEBI:456216"/>
        <dbReference type="EC" id="5.6.2.4"/>
    </reaction>
</comment>
<proteinExistence type="predicted"/>
<keyword evidence="2 14" id="KW-0547">Nucleotide-binding</keyword>
<dbReference type="EC" id="5.6.2.4" evidence="12"/>
<dbReference type="Pfam" id="PF12705">
    <property type="entry name" value="PDDEXK_1"/>
    <property type="match status" value="1"/>
</dbReference>
<evidence type="ECO:0000313" key="18">
    <source>
        <dbReference type="Proteomes" id="UP000657006"/>
    </source>
</evidence>
<evidence type="ECO:0000256" key="3">
    <source>
        <dbReference type="ARBA" id="ARBA00022763"/>
    </source>
</evidence>
<dbReference type="Gene3D" id="1.10.486.10">
    <property type="entry name" value="PCRA, domain 4"/>
    <property type="match status" value="1"/>
</dbReference>
<evidence type="ECO:0000256" key="1">
    <source>
        <dbReference type="ARBA" id="ARBA00022722"/>
    </source>
</evidence>
<dbReference type="GO" id="GO:0003677">
    <property type="term" value="F:DNA binding"/>
    <property type="evidence" value="ECO:0007669"/>
    <property type="project" value="UniProtKB-KW"/>
</dbReference>
<organism evidence="17 18">
    <name type="scientific">Bianquea renquensis</name>
    <dbReference type="NCBI Taxonomy" id="2763661"/>
    <lineage>
        <taxon>Bacteria</taxon>
        <taxon>Bacillati</taxon>
        <taxon>Bacillota</taxon>
        <taxon>Clostridia</taxon>
        <taxon>Eubacteriales</taxon>
        <taxon>Bianqueaceae</taxon>
        <taxon>Bianquea</taxon>
    </lineage>
</organism>
<keyword evidence="4 14" id="KW-0378">Hydrolase</keyword>
<evidence type="ECO:0000256" key="5">
    <source>
        <dbReference type="ARBA" id="ARBA00022806"/>
    </source>
</evidence>
<dbReference type="Pfam" id="PF00580">
    <property type="entry name" value="UvrD-helicase"/>
    <property type="match status" value="1"/>
</dbReference>
<dbReference type="PROSITE" id="PS51217">
    <property type="entry name" value="UVRD_HELICASE_CTER"/>
    <property type="match status" value="1"/>
</dbReference>
<evidence type="ECO:0000256" key="9">
    <source>
        <dbReference type="ARBA" id="ARBA00023204"/>
    </source>
</evidence>
<dbReference type="GO" id="GO:0006302">
    <property type="term" value="P:double-strand break repair"/>
    <property type="evidence" value="ECO:0007669"/>
    <property type="project" value="InterPro"/>
</dbReference>
<dbReference type="Gene3D" id="3.90.320.10">
    <property type="match status" value="1"/>
</dbReference>
<dbReference type="InterPro" id="IPR014152">
    <property type="entry name" value="AddA"/>
</dbReference>
<evidence type="ECO:0000256" key="11">
    <source>
        <dbReference type="ARBA" id="ARBA00034617"/>
    </source>
</evidence>
<keyword evidence="10" id="KW-0413">Isomerase</keyword>
<dbReference type="GO" id="GO:0005829">
    <property type="term" value="C:cytosol"/>
    <property type="evidence" value="ECO:0007669"/>
    <property type="project" value="TreeGrafter"/>
</dbReference>
<keyword evidence="8" id="KW-0238">DNA-binding</keyword>
<dbReference type="InterPro" id="IPR014016">
    <property type="entry name" value="UvrD-like_ATP-bd"/>
</dbReference>
<dbReference type="NCBIfam" id="TIGR02785">
    <property type="entry name" value="addA_Gpos"/>
    <property type="match status" value="1"/>
</dbReference>
<evidence type="ECO:0000256" key="13">
    <source>
        <dbReference type="ARBA" id="ARBA00048988"/>
    </source>
</evidence>
<evidence type="ECO:0000259" key="15">
    <source>
        <dbReference type="PROSITE" id="PS51198"/>
    </source>
</evidence>
<evidence type="ECO:0000313" key="17">
    <source>
        <dbReference type="EMBL" id="MBC8542073.1"/>
    </source>
</evidence>
<dbReference type="SUPFAM" id="SSF52540">
    <property type="entry name" value="P-loop containing nucleoside triphosphate hydrolases"/>
    <property type="match status" value="1"/>
</dbReference>
<dbReference type="GO" id="GO:0043138">
    <property type="term" value="F:3'-5' DNA helicase activity"/>
    <property type="evidence" value="ECO:0007669"/>
    <property type="project" value="UniProtKB-EC"/>
</dbReference>
<dbReference type="InterPro" id="IPR011604">
    <property type="entry name" value="PDDEXK-like_dom_sf"/>
</dbReference>
<protein>
    <recommendedName>
        <fullName evidence="12">DNA 3'-5' helicase</fullName>
        <ecNumber evidence="12">5.6.2.4</ecNumber>
    </recommendedName>
</protein>
<keyword evidence="5 14" id="KW-0347">Helicase</keyword>
<comment type="caution">
    <text evidence="17">The sequence shown here is derived from an EMBL/GenBank/DDBJ whole genome shotgun (WGS) entry which is preliminary data.</text>
</comment>
<evidence type="ECO:0000256" key="14">
    <source>
        <dbReference type="PROSITE-ProRule" id="PRU00560"/>
    </source>
</evidence>
<evidence type="ECO:0000256" key="6">
    <source>
        <dbReference type="ARBA" id="ARBA00022839"/>
    </source>
</evidence>
<reference evidence="17" key="1">
    <citation type="submission" date="2020-08" db="EMBL/GenBank/DDBJ databases">
        <title>Genome public.</title>
        <authorList>
            <person name="Liu C."/>
            <person name="Sun Q."/>
        </authorList>
    </citation>
    <scope>NUCLEOTIDE SEQUENCE</scope>
    <source>
        <strain evidence="17">NSJ-32</strain>
    </source>
</reference>
<dbReference type="GO" id="GO:0004527">
    <property type="term" value="F:exonuclease activity"/>
    <property type="evidence" value="ECO:0007669"/>
    <property type="project" value="UniProtKB-KW"/>
</dbReference>
<dbReference type="PROSITE" id="PS51198">
    <property type="entry name" value="UVRD_HELICASE_ATP_BIND"/>
    <property type="match status" value="1"/>
</dbReference>
<dbReference type="GO" id="GO:0000725">
    <property type="term" value="P:recombinational repair"/>
    <property type="evidence" value="ECO:0007669"/>
    <property type="project" value="TreeGrafter"/>
</dbReference>
<keyword evidence="18" id="KW-1185">Reference proteome</keyword>
<comment type="catalytic activity">
    <reaction evidence="11">
        <text>Couples ATP hydrolysis with the unwinding of duplex DNA by translocating in the 3'-5' direction.</text>
        <dbReference type="EC" id="5.6.2.4"/>
    </reaction>
</comment>
<evidence type="ECO:0000256" key="12">
    <source>
        <dbReference type="ARBA" id="ARBA00034808"/>
    </source>
</evidence>
<dbReference type="AlphaFoldDB" id="A0A926I037"/>
<dbReference type="GO" id="GO:0005524">
    <property type="term" value="F:ATP binding"/>
    <property type="evidence" value="ECO:0007669"/>
    <property type="project" value="UniProtKB-UniRule"/>
</dbReference>
<dbReference type="EMBL" id="JACRSQ010000001">
    <property type="protein sequence ID" value="MBC8542073.1"/>
    <property type="molecule type" value="Genomic_DNA"/>
</dbReference>
<keyword evidence="6" id="KW-0269">Exonuclease</keyword>
<feature type="binding site" evidence="14">
    <location>
        <begin position="24"/>
        <end position="31"/>
    </location>
    <ligand>
        <name>ATP</name>
        <dbReference type="ChEBI" id="CHEBI:30616"/>
    </ligand>
</feature>